<dbReference type="InterPro" id="IPR004360">
    <property type="entry name" value="Glyas_Fos-R_dOase_dom"/>
</dbReference>
<dbReference type="Pfam" id="PF00903">
    <property type="entry name" value="Glyoxalase"/>
    <property type="match status" value="1"/>
</dbReference>
<dbReference type="EMBL" id="ALZR01000016">
    <property type="protein sequence ID" value="EJV20451.1"/>
    <property type="molecule type" value="Genomic_DNA"/>
</dbReference>
<dbReference type="Gene3D" id="3.10.180.10">
    <property type="entry name" value="2,3-Dihydroxybiphenyl 1,2-Dioxygenase, domain 1"/>
    <property type="match status" value="2"/>
</dbReference>
<evidence type="ECO:0000313" key="2">
    <source>
        <dbReference type="EMBL" id="EJV20451.1"/>
    </source>
</evidence>
<comment type="caution">
    <text evidence="2">The sequence shown here is derived from an EMBL/GenBank/DDBJ whole genome shotgun (WGS) entry which is preliminary data.</text>
</comment>
<dbReference type="PANTHER" id="PTHR36110">
    <property type="entry name" value="RING-CLEAVING DIOXYGENASE MHQE-RELATED"/>
    <property type="match status" value="1"/>
</dbReference>
<proteinExistence type="predicted"/>
<dbReference type="InterPro" id="IPR029068">
    <property type="entry name" value="Glyas_Bleomycin-R_OHBP_Dase"/>
</dbReference>
<name>A0AAV3GQ24_ENTFL</name>
<dbReference type="CDD" id="cd08346">
    <property type="entry name" value="PcpA_N_like"/>
    <property type="match status" value="1"/>
</dbReference>
<reference evidence="2 3" key="1">
    <citation type="submission" date="2012-04" db="EMBL/GenBank/DDBJ databases">
        <authorList>
            <person name="Weinstock G."/>
            <person name="Sodergren E."/>
            <person name="Lobos E.A."/>
            <person name="Fulton L."/>
            <person name="Fulton R."/>
            <person name="Courtney L."/>
            <person name="Fronick C."/>
            <person name="O'Laughlin M."/>
            <person name="Godfrey J."/>
            <person name="Wilson R.M."/>
            <person name="Miner T."/>
            <person name="Farmer C."/>
            <person name="Delehaunty K."/>
            <person name="Cordes M."/>
            <person name="Minx P."/>
            <person name="Tomlinson C."/>
            <person name="Chen J."/>
            <person name="Wollam A."/>
            <person name="Pepin K.H."/>
            <person name="Bhonagiri V."/>
            <person name="Zhang X."/>
            <person name="Suruliraj S."/>
            <person name="Warren W."/>
            <person name="Mitreva M."/>
            <person name="Mardis E.R."/>
            <person name="Wilson R.K."/>
        </authorList>
    </citation>
    <scope>NUCLEOTIDE SEQUENCE [LARGE SCALE GENOMIC DNA]</scope>
    <source>
        <strain evidence="2 3">ERV63</strain>
    </source>
</reference>
<evidence type="ECO:0000259" key="1">
    <source>
        <dbReference type="PROSITE" id="PS51819"/>
    </source>
</evidence>
<dbReference type="PROSITE" id="PS51819">
    <property type="entry name" value="VOC"/>
    <property type="match status" value="1"/>
</dbReference>
<dbReference type="AlphaFoldDB" id="A0AAV3GQ24"/>
<dbReference type="InterPro" id="IPR052537">
    <property type="entry name" value="Extradiol_RC_dioxygenase"/>
</dbReference>
<dbReference type="PANTHER" id="PTHR36110:SF4">
    <property type="entry name" value="RING-CLEAVING DIOXYGENASE MHQA-RELATED"/>
    <property type="match status" value="1"/>
</dbReference>
<evidence type="ECO:0000313" key="3">
    <source>
        <dbReference type="Proteomes" id="UP000004117"/>
    </source>
</evidence>
<protein>
    <submittedName>
        <fullName evidence="2">Glyoxalase family protein</fullName>
    </submittedName>
</protein>
<sequence>MKKLFHLINLQERNFTMYAQIHHISILNRLIKPTFDFYHNTLGLKLLMKTINQDDHTMYHLFFSDNEQRTGTELTFFELNDGQDQSFGTNTIERTILKVPTRASLDFWAERLEQAGICHYGVETFNQHPILRFEAPDNTQMALVPLREFENAEDYFPAEHAEIPVEHAILGIDAIQLRVQYAAATKQPLVDYLHWHEKETVPFFETAHEVTVLENHHPQFYQEVHIIDDRTNPLAIEGIGGVHHVAFGVEDTQELTQVDSLLDEKNFTNSGIKDREFFKSLYFREPNHLLFEVATQKGLLDAEAYENQSSNFDEIPLYLPHFLADQRERIEAILAQQRHE</sequence>
<gene>
    <name evidence="2" type="ORF">HMPREF1336_00258</name>
</gene>
<organism evidence="2 3">
    <name type="scientific">Enterococcus faecalis ERV63</name>
    <dbReference type="NCBI Taxonomy" id="1134793"/>
    <lineage>
        <taxon>Bacteria</taxon>
        <taxon>Bacillati</taxon>
        <taxon>Bacillota</taxon>
        <taxon>Bacilli</taxon>
        <taxon>Lactobacillales</taxon>
        <taxon>Enterococcaceae</taxon>
        <taxon>Enterococcus</taxon>
    </lineage>
</organism>
<accession>A0AAV3GQ24</accession>
<dbReference type="SUPFAM" id="SSF54593">
    <property type="entry name" value="Glyoxalase/Bleomycin resistance protein/Dihydroxybiphenyl dioxygenase"/>
    <property type="match status" value="1"/>
</dbReference>
<dbReference type="InterPro" id="IPR037523">
    <property type="entry name" value="VOC_core"/>
</dbReference>
<dbReference type="Proteomes" id="UP000004117">
    <property type="component" value="Unassembled WGS sequence"/>
</dbReference>
<feature type="domain" description="VOC" evidence="1">
    <location>
        <begin position="171"/>
        <end position="296"/>
    </location>
</feature>